<keyword evidence="3" id="KW-1185">Reference proteome</keyword>
<dbReference type="AlphaFoldDB" id="A0A6A6JSK3"/>
<protein>
    <submittedName>
        <fullName evidence="2">Uncharacterized protein</fullName>
    </submittedName>
</protein>
<dbReference type="EMBL" id="ML986486">
    <property type="protein sequence ID" value="KAF2279580.1"/>
    <property type="molecule type" value="Genomic_DNA"/>
</dbReference>
<proteinExistence type="predicted"/>
<sequence length="529" mass="59956">MPRKRRPQYAQTKPTYVHPSLQRSASPSSSTNESTNEPTVNQLIHQLRREQAPGTTVQKRDEVTDIVSQRTVPPHLRRILQLPEVEPLPPKPGGRSRTPRSGPRPPPGPAPPTSWLAGLHISGGDPEGPLDMNRPGLAKQRQLCLLAKLHYDEFKRFPRPHSLTDMAMKGFIEHWEQLMFEEYYNIGELQTHLKEALLSYATMYGSRGCVDLQSLQALFGRSRLEGEYVQHADDIAFMDLTGLLDANTLWYLCKFLLGPAISHSPNVPPGDTLLAPAKGKEKATTDVPDSWEDEQIPTSPHLSRAKLTSPPFPHLTRLALGHPGAGASWAKLITITDDLRGLTHLSLAYWPLPAYPWRTDDVGFRDFSDDEMNDASITLSQLARDTRGLKWLDLEGCSWLQALIWEQKSTDDGPAHGSGDWAMYTPWRNICEAYWDQLEYINMFAGWVPSSRSIIARPSGHRQMRVLQWLRTQGRKEEHKHKVREDPRPWQVVQWFQRDEMAQMVARSIKESASARNRVCICDNGLSIT</sequence>
<gene>
    <name evidence="2" type="ORF">EI97DRAFT_464806</name>
</gene>
<evidence type="ECO:0000313" key="2">
    <source>
        <dbReference type="EMBL" id="KAF2279580.1"/>
    </source>
</evidence>
<organism evidence="2 3">
    <name type="scientific">Westerdykella ornata</name>
    <dbReference type="NCBI Taxonomy" id="318751"/>
    <lineage>
        <taxon>Eukaryota</taxon>
        <taxon>Fungi</taxon>
        <taxon>Dikarya</taxon>
        <taxon>Ascomycota</taxon>
        <taxon>Pezizomycotina</taxon>
        <taxon>Dothideomycetes</taxon>
        <taxon>Pleosporomycetidae</taxon>
        <taxon>Pleosporales</taxon>
        <taxon>Sporormiaceae</taxon>
        <taxon>Westerdykella</taxon>
    </lineage>
</organism>
<dbReference type="Proteomes" id="UP000800097">
    <property type="component" value="Unassembled WGS sequence"/>
</dbReference>
<feature type="compositionally biased region" description="Low complexity" evidence="1">
    <location>
        <begin position="20"/>
        <end position="39"/>
    </location>
</feature>
<name>A0A6A6JSK3_WESOR</name>
<feature type="region of interest" description="Disordered" evidence="1">
    <location>
        <begin position="282"/>
        <end position="303"/>
    </location>
</feature>
<feature type="region of interest" description="Disordered" evidence="1">
    <location>
        <begin position="1"/>
        <end position="135"/>
    </location>
</feature>
<feature type="compositionally biased region" description="Pro residues" evidence="1">
    <location>
        <begin position="102"/>
        <end position="112"/>
    </location>
</feature>
<dbReference type="RefSeq" id="XP_033657119.1">
    <property type="nucleotide sequence ID" value="XM_033801438.1"/>
</dbReference>
<accession>A0A6A6JSK3</accession>
<dbReference type="GeneID" id="54554613"/>
<dbReference type="OrthoDB" id="193467at2759"/>
<evidence type="ECO:0000313" key="3">
    <source>
        <dbReference type="Proteomes" id="UP000800097"/>
    </source>
</evidence>
<reference evidence="2" key="1">
    <citation type="journal article" date="2020" name="Stud. Mycol.">
        <title>101 Dothideomycetes genomes: a test case for predicting lifestyles and emergence of pathogens.</title>
        <authorList>
            <person name="Haridas S."/>
            <person name="Albert R."/>
            <person name="Binder M."/>
            <person name="Bloem J."/>
            <person name="Labutti K."/>
            <person name="Salamov A."/>
            <person name="Andreopoulos B."/>
            <person name="Baker S."/>
            <person name="Barry K."/>
            <person name="Bills G."/>
            <person name="Bluhm B."/>
            <person name="Cannon C."/>
            <person name="Castanera R."/>
            <person name="Culley D."/>
            <person name="Daum C."/>
            <person name="Ezra D."/>
            <person name="Gonzalez J."/>
            <person name="Henrissat B."/>
            <person name="Kuo A."/>
            <person name="Liang C."/>
            <person name="Lipzen A."/>
            <person name="Lutzoni F."/>
            <person name="Magnuson J."/>
            <person name="Mondo S."/>
            <person name="Nolan M."/>
            <person name="Ohm R."/>
            <person name="Pangilinan J."/>
            <person name="Park H.-J."/>
            <person name="Ramirez L."/>
            <person name="Alfaro M."/>
            <person name="Sun H."/>
            <person name="Tritt A."/>
            <person name="Yoshinaga Y."/>
            <person name="Zwiers L.-H."/>
            <person name="Turgeon B."/>
            <person name="Goodwin S."/>
            <person name="Spatafora J."/>
            <person name="Crous P."/>
            <person name="Grigoriev I."/>
        </authorList>
    </citation>
    <scope>NUCLEOTIDE SEQUENCE</scope>
    <source>
        <strain evidence="2">CBS 379.55</strain>
    </source>
</reference>
<evidence type="ECO:0000256" key="1">
    <source>
        <dbReference type="SAM" id="MobiDB-lite"/>
    </source>
</evidence>